<dbReference type="InterPro" id="IPR016032">
    <property type="entry name" value="Sig_transdc_resp-reg_C-effctor"/>
</dbReference>
<dbReference type="EMBL" id="BLAE01000005">
    <property type="protein sequence ID" value="GES07263.1"/>
    <property type="molecule type" value="Genomic_DNA"/>
</dbReference>
<name>A0A5M3WJP5_9ACTN</name>
<comment type="caution">
    <text evidence="2">The sequence shown here is derived from an EMBL/GenBank/DDBJ whole genome shotgun (WGS) entry which is preliminary data.</text>
</comment>
<dbReference type="InterPro" id="IPR036388">
    <property type="entry name" value="WH-like_DNA-bd_sf"/>
</dbReference>
<proteinExistence type="predicted"/>
<dbReference type="GO" id="GO:0006355">
    <property type="term" value="P:regulation of DNA-templated transcription"/>
    <property type="evidence" value="ECO:0007669"/>
    <property type="project" value="InterPro"/>
</dbReference>
<dbReference type="AlphaFoldDB" id="A0A5M3WJP5"/>
<dbReference type="Gene3D" id="1.10.10.10">
    <property type="entry name" value="Winged helix-like DNA-binding domain superfamily/Winged helix DNA-binding domain"/>
    <property type="match status" value="1"/>
</dbReference>
<accession>A0A5M3WJP5</accession>
<protein>
    <recommendedName>
        <fullName evidence="4">HTH luxR-type domain-containing protein</fullName>
    </recommendedName>
</protein>
<evidence type="ECO:0000313" key="2">
    <source>
        <dbReference type="EMBL" id="GES07263.1"/>
    </source>
</evidence>
<sequence length="98" mass="11259">MMTRWGDGTGEPPPFTPRDGDADPLWEPKPLPGQVDVPSPRELEWLRHLSTVATVAELADRVGYSEPMMSRLLDDLYKRMQARDRTEALRLARERGWL</sequence>
<dbReference type="Proteomes" id="UP000331127">
    <property type="component" value="Unassembled WGS sequence"/>
</dbReference>
<dbReference type="SUPFAM" id="SSF46894">
    <property type="entry name" value="C-terminal effector domain of the bipartite response regulators"/>
    <property type="match status" value="1"/>
</dbReference>
<organism evidence="2 3">
    <name type="scientific">Acrocarpospora macrocephala</name>
    <dbReference type="NCBI Taxonomy" id="150177"/>
    <lineage>
        <taxon>Bacteria</taxon>
        <taxon>Bacillati</taxon>
        <taxon>Actinomycetota</taxon>
        <taxon>Actinomycetes</taxon>
        <taxon>Streptosporangiales</taxon>
        <taxon>Streptosporangiaceae</taxon>
        <taxon>Acrocarpospora</taxon>
    </lineage>
</organism>
<evidence type="ECO:0000313" key="3">
    <source>
        <dbReference type="Proteomes" id="UP000331127"/>
    </source>
</evidence>
<evidence type="ECO:0008006" key="4">
    <source>
        <dbReference type="Google" id="ProtNLM"/>
    </source>
</evidence>
<evidence type="ECO:0000256" key="1">
    <source>
        <dbReference type="SAM" id="MobiDB-lite"/>
    </source>
</evidence>
<dbReference type="OrthoDB" id="3394607at2"/>
<dbReference type="RefSeq" id="WP_155352970.1">
    <property type="nucleotide sequence ID" value="NZ_BAAAHL010000077.1"/>
</dbReference>
<feature type="region of interest" description="Disordered" evidence="1">
    <location>
        <begin position="1"/>
        <end position="38"/>
    </location>
</feature>
<dbReference type="GO" id="GO:0003677">
    <property type="term" value="F:DNA binding"/>
    <property type="evidence" value="ECO:0007669"/>
    <property type="project" value="InterPro"/>
</dbReference>
<keyword evidence="3" id="KW-1185">Reference proteome</keyword>
<gene>
    <name evidence="2" type="ORF">Amac_008580</name>
</gene>
<reference evidence="2 3" key="1">
    <citation type="submission" date="2019-10" db="EMBL/GenBank/DDBJ databases">
        <title>Whole genome shotgun sequence of Acrocarpospora macrocephala NBRC 16266.</title>
        <authorList>
            <person name="Ichikawa N."/>
            <person name="Kimura A."/>
            <person name="Kitahashi Y."/>
            <person name="Komaki H."/>
            <person name="Oguchi A."/>
        </authorList>
    </citation>
    <scope>NUCLEOTIDE SEQUENCE [LARGE SCALE GENOMIC DNA]</scope>
    <source>
        <strain evidence="2 3">NBRC 16266</strain>
    </source>
</reference>